<dbReference type="PANTHER" id="PTHR14084:SF0">
    <property type="entry name" value="KYNURENINASE"/>
    <property type="match status" value="1"/>
</dbReference>
<dbReference type="GO" id="GO:0019805">
    <property type="term" value="P:quinolinate biosynthetic process"/>
    <property type="evidence" value="ECO:0007669"/>
    <property type="project" value="UniProtKB-UniRule"/>
</dbReference>
<sequence>MERTIAKIDVRQADQTDPLRAFRDRFELPEGVIYLDGNSLGALPKTVKQRVARTISQEWGEQLIRSWNAADWVHLPQRVGNKIARLIGAQEATVVAADSTSINLFKVLSAALQLNPGRSKIISEGDNFPTDLYIAEGVAKQIGKDHQLVLADTAADICAMLDEDVAVLMLTHVNYRTGYRHDMKALTKAAHDRGILVIWDLCHTAGAMQVDLAGANADFAIGCGYKYLNGGPGAPAFLYVNPRHQGGFRQPLSGWFGHRAPFDFDPSYAPSGSIEQYLCGTPPVLGMVAMDEAMSVWDDVDMTAVRAKSVALCDCFIQNVGAYADQFNLTLVTPRDADRRGSQVSYSCDNGYAIMQALIARGVIGDFRAPDIIRFGMTPLYLSFAEVEGAAAILKDVLATRAWDAAEYQVRGAVT</sequence>
<feature type="binding site" evidence="4">
    <location>
        <position position="171"/>
    </location>
    <ligand>
        <name>pyridoxal 5'-phosphate</name>
        <dbReference type="ChEBI" id="CHEBI:597326"/>
    </ligand>
</feature>
<comment type="subunit">
    <text evidence="4 6">Homodimer.</text>
</comment>
<dbReference type="GO" id="GO:0005737">
    <property type="term" value="C:cytoplasm"/>
    <property type="evidence" value="ECO:0007669"/>
    <property type="project" value="UniProtKB-UniRule"/>
</dbReference>
<dbReference type="GO" id="GO:0043420">
    <property type="term" value="P:anthranilate metabolic process"/>
    <property type="evidence" value="ECO:0007669"/>
    <property type="project" value="TreeGrafter"/>
</dbReference>
<dbReference type="InterPro" id="IPR010111">
    <property type="entry name" value="Kynureninase"/>
</dbReference>
<dbReference type="GO" id="GO:0030429">
    <property type="term" value="F:kynureninase activity"/>
    <property type="evidence" value="ECO:0007669"/>
    <property type="project" value="UniProtKB-UniRule"/>
</dbReference>
<evidence type="ECO:0000256" key="4">
    <source>
        <dbReference type="HAMAP-Rule" id="MF_01970"/>
    </source>
</evidence>
<dbReference type="AlphaFoldDB" id="A0A2P7B883"/>
<evidence type="ECO:0000313" key="8">
    <source>
        <dbReference type="Proteomes" id="UP000241764"/>
    </source>
</evidence>
<dbReference type="InterPro" id="IPR015421">
    <property type="entry name" value="PyrdxlP-dep_Trfase_major"/>
</dbReference>
<dbReference type="HAMAP" id="MF_01970">
    <property type="entry name" value="Kynureninase"/>
    <property type="match status" value="1"/>
</dbReference>
<dbReference type="Pfam" id="PF22580">
    <property type="entry name" value="KYNU_C"/>
    <property type="match status" value="1"/>
</dbReference>
<comment type="pathway">
    <text evidence="4 6">Cofactor biosynthesis; NAD(+) biosynthesis; quinolinate from L-kynurenine: step 2/3.</text>
</comment>
<comment type="pathway">
    <text evidence="4 6">Amino-acid degradation; L-kynurenine degradation; L-alanine and anthranilate from L-kynurenine: step 1/1.</text>
</comment>
<feature type="modified residue" description="N6-(pyridoxal phosphate)lysine" evidence="4">
    <location>
        <position position="226"/>
    </location>
</feature>
<dbReference type="Gene3D" id="3.90.1150.10">
    <property type="entry name" value="Aspartate Aminotransferase, domain 1"/>
    <property type="match status" value="1"/>
</dbReference>
<dbReference type="GO" id="GO:0030170">
    <property type="term" value="F:pyridoxal phosphate binding"/>
    <property type="evidence" value="ECO:0007669"/>
    <property type="project" value="UniProtKB-UniRule"/>
</dbReference>
<comment type="caution">
    <text evidence="7">The sequence shown here is derived from an EMBL/GenBank/DDBJ whole genome shotgun (WGS) entry which is preliminary data.</text>
</comment>
<dbReference type="UniPathway" id="UPA00253">
    <property type="reaction ID" value="UER00329"/>
</dbReference>
<keyword evidence="3 4" id="KW-0663">Pyridoxal phosphate</keyword>
<dbReference type="Gene3D" id="3.40.640.10">
    <property type="entry name" value="Type I PLP-dependent aspartate aminotransferase-like (Major domain)"/>
    <property type="match status" value="1"/>
</dbReference>
<dbReference type="Proteomes" id="UP000241764">
    <property type="component" value="Unassembled WGS sequence"/>
</dbReference>
<evidence type="ECO:0000256" key="6">
    <source>
        <dbReference type="PIRNR" id="PIRNR038800"/>
    </source>
</evidence>
<dbReference type="SUPFAM" id="SSF53383">
    <property type="entry name" value="PLP-dependent transferases"/>
    <property type="match status" value="1"/>
</dbReference>
<comment type="similarity">
    <text evidence="4 6">Belongs to the kynureninase family.</text>
</comment>
<dbReference type="PIRSF" id="PIRSF038800">
    <property type="entry name" value="KYNU"/>
    <property type="match status" value="1"/>
</dbReference>
<evidence type="ECO:0000256" key="1">
    <source>
        <dbReference type="ARBA" id="ARBA00022642"/>
    </source>
</evidence>
<comment type="catalytic activity">
    <reaction evidence="6">
        <text>3-hydroxy-L-kynurenine + H2O = 3-hydroxyanthranilate + L-alanine + H(+)</text>
        <dbReference type="Rhea" id="RHEA:25143"/>
        <dbReference type="ChEBI" id="CHEBI:15377"/>
        <dbReference type="ChEBI" id="CHEBI:15378"/>
        <dbReference type="ChEBI" id="CHEBI:36559"/>
        <dbReference type="ChEBI" id="CHEBI:57972"/>
        <dbReference type="ChEBI" id="CHEBI:58125"/>
        <dbReference type="EC" id="3.7.1.3"/>
    </reaction>
</comment>
<dbReference type="GO" id="GO:0009435">
    <property type="term" value="P:NAD+ biosynthetic process"/>
    <property type="evidence" value="ECO:0007669"/>
    <property type="project" value="UniProtKB-UniRule"/>
</dbReference>
<comment type="function">
    <text evidence="4 6">Catalyzes the cleavage of L-kynurenine (L-Kyn) and L-3-hydroxykynurenine (L-3OHKyn) into anthranilic acid (AA) and 3-hydroxyanthranilic acid (3-OHAA), respectively.</text>
</comment>
<feature type="binding site" evidence="4">
    <location>
        <begin position="128"/>
        <end position="131"/>
    </location>
    <ligand>
        <name>pyridoxal 5'-phosphate</name>
        <dbReference type="ChEBI" id="CHEBI:597326"/>
    </ligand>
</feature>
<name>A0A2P7B883_9HYPH</name>
<dbReference type="PANTHER" id="PTHR14084">
    <property type="entry name" value="KYNURENINASE"/>
    <property type="match status" value="1"/>
</dbReference>
<evidence type="ECO:0000256" key="5">
    <source>
        <dbReference type="NCBIfam" id="TIGR01814"/>
    </source>
</evidence>
<dbReference type="GO" id="GO:0097053">
    <property type="term" value="P:L-kynurenine catabolic process"/>
    <property type="evidence" value="ECO:0007669"/>
    <property type="project" value="UniProtKB-UniRule"/>
</dbReference>
<comment type="catalytic activity">
    <reaction evidence="4 6">
        <text>L-kynurenine + H2O = anthranilate + L-alanine + H(+)</text>
        <dbReference type="Rhea" id="RHEA:16813"/>
        <dbReference type="ChEBI" id="CHEBI:15377"/>
        <dbReference type="ChEBI" id="CHEBI:15378"/>
        <dbReference type="ChEBI" id="CHEBI:16567"/>
        <dbReference type="ChEBI" id="CHEBI:57959"/>
        <dbReference type="ChEBI" id="CHEBI:57972"/>
        <dbReference type="EC" id="3.7.1.3"/>
    </reaction>
</comment>
<dbReference type="OrthoDB" id="9812626at2"/>
<feature type="binding site" evidence="4">
    <location>
        <position position="203"/>
    </location>
    <ligand>
        <name>pyridoxal 5'-phosphate</name>
        <dbReference type="ChEBI" id="CHEBI:597326"/>
    </ligand>
</feature>
<gene>
    <name evidence="4 7" type="primary">kynU</name>
    <name evidence="7" type="ORF">CU103_17200</name>
</gene>
<evidence type="ECO:0000256" key="2">
    <source>
        <dbReference type="ARBA" id="ARBA00022801"/>
    </source>
</evidence>
<dbReference type="InterPro" id="IPR015424">
    <property type="entry name" value="PyrdxlP-dep_Trfase"/>
</dbReference>
<accession>A0A2P7B883</accession>
<comment type="cofactor">
    <cofactor evidence="4 6">
        <name>pyridoxal 5'-phosphate</name>
        <dbReference type="ChEBI" id="CHEBI:597326"/>
    </cofactor>
</comment>
<keyword evidence="2 4" id="KW-0378">Hydrolase</keyword>
<keyword evidence="1 4" id="KW-0662">Pyridine nucleotide biosynthesis</keyword>
<dbReference type="InterPro" id="IPR015422">
    <property type="entry name" value="PyrdxlP-dep_Trfase_small"/>
</dbReference>
<feature type="binding site" evidence="4">
    <location>
        <position position="100"/>
    </location>
    <ligand>
        <name>pyridoxal 5'-phosphate</name>
        <dbReference type="ChEBI" id="CHEBI:597326"/>
    </ligand>
</feature>
<dbReference type="GO" id="GO:0019441">
    <property type="term" value="P:L-tryptophan catabolic process to kynurenine"/>
    <property type="evidence" value="ECO:0007669"/>
    <property type="project" value="TreeGrafter"/>
</dbReference>
<dbReference type="EMBL" id="PGGM01000008">
    <property type="protein sequence ID" value="PSH62670.1"/>
    <property type="molecule type" value="Genomic_DNA"/>
</dbReference>
<dbReference type="UniPathway" id="UPA00334">
    <property type="reaction ID" value="UER00455"/>
</dbReference>
<feature type="binding site" evidence="4">
    <location>
        <position position="101"/>
    </location>
    <ligand>
        <name>pyridoxal 5'-phosphate</name>
        <dbReference type="ChEBI" id="CHEBI:597326"/>
    </ligand>
</feature>
<proteinExistence type="inferred from homology"/>
<feature type="binding site" evidence="4">
    <location>
        <position position="200"/>
    </location>
    <ligand>
        <name>pyridoxal 5'-phosphate</name>
        <dbReference type="ChEBI" id="CHEBI:597326"/>
    </ligand>
</feature>
<dbReference type="EC" id="3.7.1.3" evidence="4 5"/>
<feature type="binding site" evidence="4">
    <location>
        <position position="225"/>
    </location>
    <ligand>
        <name>pyridoxal 5'-phosphate</name>
        <dbReference type="ChEBI" id="CHEBI:597326"/>
    </ligand>
</feature>
<protein>
    <recommendedName>
        <fullName evidence="4 5">Kynureninase</fullName>
        <ecNumber evidence="4 5">3.7.1.3</ecNumber>
    </recommendedName>
    <alternativeName>
        <fullName evidence="4">L-kynurenine hydrolase</fullName>
    </alternativeName>
</protein>
<evidence type="ECO:0000313" key="7">
    <source>
        <dbReference type="EMBL" id="PSH62670.1"/>
    </source>
</evidence>
<feature type="binding site" evidence="4">
    <location>
        <position position="255"/>
    </location>
    <ligand>
        <name>pyridoxal 5'-phosphate</name>
        <dbReference type="ChEBI" id="CHEBI:597326"/>
    </ligand>
</feature>
<feature type="binding site" evidence="4">
    <location>
        <position position="281"/>
    </location>
    <ligand>
        <name>pyridoxal 5'-phosphate</name>
        <dbReference type="ChEBI" id="CHEBI:597326"/>
    </ligand>
</feature>
<organism evidence="7 8">
    <name type="scientific">Phyllobacterium sophorae</name>
    <dbReference type="NCBI Taxonomy" id="1520277"/>
    <lineage>
        <taxon>Bacteria</taxon>
        <taxon>Pseudomonadati</taxon>
        <taxon>Pseudomonadota</taxon>
        <taxon>Alphaproteobacteria</taxon>
        <taxon>Hyphomicrobiales</taxon>
        <taxon>Phyllobacteriaceae</taxon>
        <taxon>Phyllobacterium</taxon>
    </lineage>
</organism>
<dbReference type="NCBIfam" id="TIGR01814">
    <property type="entry name" value="kynureninase"/>
    <property type="match status" value="1"/>
</dbReference>
<evidence type="ECO:0000256" key="3">
    <source>
        <dbReference type="ARBA" id="ARBA00022898"/>
    </source>
</evidence>
<keyword evidence="8" id="KW-1185">Reference proteome</keyword>
<dbReference type="RefSeq" id="WP_106665276.1">
    <property type="nucleotide sequence ID" value="NZ_PGGM01000008.1"/>
</dbReference>
<reference evidence="8" key="1">
    <citation type="submission" date="2017-11" db="EMBL/GenBank/DDBJ databases">
        <authorList>
            <person name="Kuznetsova I."/>
            <person name="Sazanova A."/>
            <person name="Chirak E."/>
            <person name="Safronova V."/>
            <person name="Willems A."/>
        </authorList>
    </citation>
    <scope>NUCLEOTIDE SEQUENCE [LARGE SCALE GENOMIC DNA]</scope>
    <source>
        <strain evidence="8">CCBAU 03422</strain>
    </source>
</reference>